<protein>
    <recommendedName>
        <fullName evidence="3">Transcription elongation factor, mitochondrial</fullName>
    </recommendedName>
</protein>
<comment type="caution">
    <text evidence="10">The sequence shown here is derived from an EMBL/GenBank/DDBJ whole genome shotgun (WGS) entry which is preliminary data.</text>
</comment>
<evidence type="ECO:0000256" key="5">
    <source>
        <dbReference type="ARBA" id="ARBA00023015"/>
    </source>
</evidence>
<dbReference type="Gene3D" id="3.30.420.10">
    <property type="entry name" value="Ribonuclease H-like superfamily/Ribonuclease H"/>
    <property type="match status" value="1"/>
</dbReference>
<keyword evidence="6" id="KW-0496">Mitochondrion</keyword>
<evidence type="ECO:0000256" key="3">
    <source>
        <dbReference type="ARBA" id="ARBA00017000"/>
    </source>
</evidence>
<comment type="function">
    <text evidence="9">Transcription elongation factor which increases mitochondrial RNA polymerase processivity. Regulates transcription of the mitochondrial genome, including genes important for the oxidative phosphorylation machinery.</text>
</comment>
<evidence type="ECO:0000256" key="9">
    <source>
        <dbReference type="ARBA" id="ARBA00025262"/>
    </source>
</evidence>
<dbReference type="GO" id="GO:0042645">
    <property type="term" value="C:mitochondrial nucleoid"/>
    <property type="evidence" value="ECO:0007669"/>
    <property type="project" value="UniProtKB-SubCell"/>
</dbReference>
<dbReference type="Pfam" id="PF12836">
    <property type="entry name" value="HHH_3"/>
    <property type="match status" value="1"/>
</dbReference>
<proteinExistence type="inferred from homology"/>
<dbReference type="Gene3D" id="1.10.150.280">
    <property type="entry name" value="AF1531-like domain"/>
    <property type="match status" value="1"/>
</dbReference>
<dbReference type="GO" id="GO:0006392">
    <property type="term" value="P:transcription elongation by mitochondrial RNA polymerase"/>
    <property type="evidence" value="ECO:0007669"/>
    <property type="project" value="InterPro"/>
</dbReference>
<keyword evidence="11" id="KW-1185">Reference proteome</keyword>
<dbReference type="AlphaFoldDB" id="A0A9D3QKL0"/>
<keyword evidence="4" id="KW-0809">Transit peptide</keyword>
<dbReference type="GO" id="GO:0003676">
    <property type="term" value="F:nucleic acid binding"/>
    <property type="evidence" value="ECO:0007669"/>
    <property type="project" value="InterPro"/>
</dbReference>
<dbReference type="SUPFAM" id="SSF47781">
    <property type="entry name" value="RuvA domain 2-like"/>
    <property type="match status" value="1"/>
</dbReference>
<organism evidence="10 11">
    <name type="scientific">Megalops atlanticus</name>
    <name type="common">Tarpon</name>
    <name type="synonym">Clupea gigantea</name>
    <dbReference type="NCBI Taxonomy" id="7932"/>
    <lineage>
        <taxon>Eukaryota</taxon>
        <taxon>Metazoa</taxon>
        <taxon>Chordata</taxon>
        <taxon>Craniata</taxon>
        <taxon>Vertebrata</taxon>
        <taxon>Euteleostomi</taxon>
        <taxon>Actinopterygii</taxon>
        <taxon>Neopterygii</taxon>
        <taxon>Teleostei</taxon>
        <taxon>Elopiformes</taxon>
        <taxon>Megalopidae</taxon>
        <taxon>Megalops</taxon>
    </lineage>
</organism>
<evidence type="ECO:0000256" key="1">
    <source>
        <dbReference type="ARBA" id="ARBA00004436"/>
    </source>
</evidence>
<keyword evidence="7" id="KW-0804">Transcription</keyword>
<evidence type="ECO:0000256" key="8">
    <source>
        <dbReference type="ARBA" id="ARBA00023271"/>
    </source>
</evidence>
<evidence type="ECO:0000256" key="7">
    <source>
        <dbReference type="ARBA" id="ARBA00023163"/>
    </source>
</evidence>
<comment type="similarity">
    <text evidence="2">Belongs to the TEFM family.</text>
</comment>
<dbReference type="OrthoDB" id="5949570at2759"/>
<dbReference type="FunFam" id="1.10.150.280:FF:000004">
    <property type="entry name" value="Transcription elongation factor, mitochondrial"/>
    <property type="match status" value="1"/>
</dbReference>
<dbReference type="GO" id="GO:0030337">
    <property type="term" value="F:DNA polymerase processivity factor activity"/>
    <property type="evidence" value="ECO:0007669"/>
    <property type="project" value="TreeGrafter"/>
</dbReference>
<dbReference type="InterPro" id="IPR010994">
    <property type="entry name" value="RuvA_2-like"/>
</dbReference>
<keyword evidence="8" id="KW-1135">Mitochondrion nucleoid</keyword>
<keyword evidence="5" id="KW-0805">Transcription regulation</keyword>
<accession>A0A9D3QKL0</accession>
<evidence type="ECO:0000256" key="4">
    <source>
        <dbReference type="ARBA" id="ARBA00022946"/>
    </source>
</evidence>
<gene>
    <name evidence="10" type="ORF">MATL_G00005860</name>
</gene>
<name>A0A9D3QKL0_MEGAT</name>
<dbReference type="PANTHER" id="PTHR21053">
    <property type="entry name" value="TRANSCRIPTION ELONGATION FACTOR, MITOCHONDRIAL"/>
    <property type="match status" value="1"/>
</dbReference>
<reference evidence="10" key="1">
    <citation type="submission" date="2021-01" db="EMBL/GenBank/DDBJ databases">
        <authorList>
            <person name="Zahm M."/>
            <person name="Roques C."/>
            <person name="Cabau C."/>
            <person name="Klopp C."/>
            <person name="Donnadieu C."/>
            <person name="Jouanno E."/>
            <person name="Lampietro C."/>
            <person name="Louis A."/>
            <person name="Herpin A."/>
            <person name="Echchiki A."/>
            <person name="Berthelot C."/>
            <person name="Parey E."/>
            <person name="Roest-Crollius H."/>
            <person name="Braasch I."/>
            <person name="Postlethwait J."/>
            <person name="Bobe J."/>
            <person name="Montfort J."/>
            <person name="Bouchez O."/>
            <person name="Begum T."/>
            <person name="Mejri S."/>
            <person name="Adams A."/>
            <person name="Chen W.-J."/>
            <person name="Guiguen Y."/>
        </authorList>
    </citation>
    <scope>NUCLEOTIDE SEQUENCE</scope>
    <source>
        <strain evidence="10">YG-15Mar2019-1</strain>
        <tissue evidence="10">Brain</tissue>
    </source>
</reference>
<evidence type="ECO:0000256" key="2">
    <source>
        <dbReference type="ARBA" id="ARBA00009086"/>
    </source>
</evidence>
<dbReference type="Proteomes" id="UP001046870">
    <property type="component" value="Chromosome 1"/>
</dbReference>
<evidence type="ECO:0000256" key="6">
    <source>
        <dbReference type="ARBA" id="ARBA00023128"/>
    </source>
</evidence>
<evidence type="ECO:0000313" key="11">
    <source>
        <dbReference type="Proteomes" id="UP001046870"/>
    </source>
</evidence>
<sequence length="362" mass="40820">MWVAKHLVAAVVHNGRYGLFYRSLGSLPELEHRYLHCTCCWRSRIATTGFDVLNSTLSSEMCEDEGKSLDSRYTPEQRAVILQLLNTATETELAGVKLLRGRKSVNIVEHRTRNGPFKDLESVINVPLLKYKTAVVVFNSILYPTEKKEKRKTKIHLAKFIKPEVDRKLLEEANSIVSIVCGTDKIAWAHLSRGLSVLDWQQESCHSFLKGAYLASAYLDDISSVVSRIPAADFFVVEKPGLSLQHTSLYPVMVHLRTVEAMLFALLGLRREPDAPPKVLNMMRTAVGRHFGLMVGETRTSGVQTVRQMMTDSATQKTPRVSFPHNLLVRYRNAFQLGGRNRGEELCDSLLQAVAFYELLSE</sequence>
<evidence type="ECO:0000313" key="10">
    <source>
        <dbReference type="EMBL" id="KAG7491632.1"/>
    </source>
</evidence>
<dbReference type="InterPro" id="IPR039150">
    <property type="entry name" value="TEFM"/>
</dbReference>
<dbReference type="PANTHER" id="PTHR21053:SF2">
    <property type="entry name" value="TRANSCRIPTION ELONGATION FACTOR, MITOCHONDRIAL"/>
    <property type="match status" value="1"/>
</dbReference>
<dbReference type="InterPro" id="IPR036397">
    <property type="entry name" value="RNaseH_sf"/>
</dbReference>
<dbReference type="EMBL" id="JAFDVH010000001">
    <property type="protein sequence ID" value="KAG7491632.1"/>
    <property type="molecule type" value="Genomic_DNA"/>
</dbReference>
<comment type="subcellular location">
    <subcellularLocation>
        <location evidence="1">Mitochondrion matrix</location>
        <location evidence="1">Mitochondrion nucleoid</location>
    </subcellularLocation>
</comment>